<organism evidence="1 2">
    <name type="scientific">Tritrichomonas musculus</name>
    <dbReference type="NCBI Taxonomy" id="1915356"/>
    <lineage>
        <taxon>Eukaryota</taxon>
        <taxon>Metamonada</taxon>
        <taxon>Parabasalia</taxon>
        <taxon>Tritrichomonadida</taxon>
        <taxon>Tritrichomonadidae</taxon>
        <taxon>Tritrichomonas</taxon>
    </lineage>
</organism>
<dbReference type="Gene3D" id="1.25.10.10">
    <property type="entry name" value="Leucine-rich Repeat Variant"/>
    <property type="match status" value="1"/>
</dbReference>
<evidence type="ECO:0000313" key="2">
    <source>
        <dbReference type="Proteomes" id="UP001470230"/>
    </source>
</evidence>
<protein>
    <submittedName>
        <fullName evidence="1">Uncharacterized protein</fullName>
    </submittedName>
</protein>
<dbReference type="InterPro" id="IPR016024">
    <property type="entry name" value="ARM-type_fold"/>
</dbReference>
<gene>
    <name evidence="1" type="ORF">M9Y10_017720</name>
</gene>
<dbReference type="InterPro" id="IPR011989">
    <property type="entry name" value="ARM-like"/>
</dbReference>
<sequence length="490" mass="56878">MDAAYKDISNLGKETPLQWDRFNTLISTIEKKLQNYESEPPLEITPNVEFELTEICSKFHFSIVNADLESTKIWIHQFYSYSYQNVISDLQELHSNFIIPDINIIIANEVNVFDLEMRQKAIEIIYNLINTTTEVSEVFLHCNTIQLLSDFIISNDELSSLHFSALKCIRKFSSHCENCQERVCECFPLNFFEKHLSTLSNDRKVDRIHIEIFSILKSVSKFELHPELIEYIFNIFDYFIDFSDDILTICLLGIFNLTKVQDPLFWSAPLKKSRLPIILSNSLNHPDFTISQSTLLLIASIYQQKQEIPHFNLGLIVDKLHYKDEENMNQNSLVRYYASATLYEIVKGDKEYIHIIIANHFLDAFKDVFDDSPFDVKFELIRSLEEIAINGYPADKLELIKNNFIHYFIEMIEIGNDEQIVRLIDSLGNLFAIVLNDPNNQKICFESFRNTPNNIVIKDCALNPFPEVSGRAIQLLSLIDTIYGKISNVC</sequence>
<dbReference type="Proteomes" id="UP001470230">
    <property type="component" value="Unassembled WGS sequence"/>
</dbReference>
<proteinExistence type="predicted"/>
<name>A0ABR2HUJ9_9EUKA</name>
<accession>A0ABR2HUJ9</accession>
<comment type="caution">
    <text evidence="1">The sequence shown here is derived from an EMBL/GenBank/DDBJ whole genome shotgun (WGS) entry which is preliminary data.</text>
</comment>
<dbReference type="EMBL" id="JAPFFF010000023">
    <property type="protein sequence ID" value="KAK8852731.1"/>
    <property type="molecule type" value="Genomic_DNA"/>
</dbReference>
<evidence type="ECO:0000313" key="1">
    <source>
        <dbReference type="EMBL" id="KAK8852731.1"/>
    </source>
</evidence>
<keyword evidence="2" id="KW-1185">Reference proteome</keyword>
<dbReference type="SUPFAM" id="SSF48371">
    <property type="entry name" value="ARM repeat"/>
    <property type="match status" value="1"/>
</dbReference>
<reference evidence="1 2" key="1">
    <citation type="submission" date="2024-04" db="EMBL/GenBank/DDBJ databases">
        <title>Tritrichomonas musculus Genome.</title>
        <authorList>
            <person name="Alves-Ferreira E."/>
            <person name="Grigg M."/>
            <person name="Lorenzi H."/>
            <person name="Galac M."/>
        </authorList>
    </citation>
    <scope>NUCLEOTIDE SEQUENCE [LARGE SCALE GENOMIC DNA]</scope>
    <source>
        <strain evidence="1 2">EAF2021</strain>
    </source>
</reference>